<dbReference type="EMBL" id="JACGWV010000003">
    <property type="protein sequence ID" value="MBA8811132.1"/>
    <property type="molecule type" value="Genomic_DNA"/>
</dbReference>
<dbReference type="PANTHER" id="PTHR43861:SF1">
    <property type="entry name" value="TRANS-ACONITATE 2-METHYLTRANSFERASE"/>
    <property type="match status" value="1"/>
</dbReference>
<dbReference type="Pfam" id="PF08242">
    <property type="entry name" value="Methyltransf_12"/>
    <property type="match status" value="1"/>
</dbReference>
<evidence type="ECO:0000259" key="1">
    <source>
        <dbReference type="Pfam" id="PF08242"/>
    </source>
</evidence>
<organism evidence="2 3">
    <name type="scientific">Promicromonospora sukumoe</name>
    <dbReference type="NCBI Taxonomy" id="88382"/>
    <lineage>
        <taxon>Bacteria</taxon>
        <taxon>Bacillati</taxon>
        <taxon>Actinomycetota</taxon>
        <taxon>Actinomycetes</taxon>
        <taxon>Micrococcales</taxon>
        <taxon>Promicromonosporaceae</taxon>
        <taxon>Promicromonospora</taxon>
    </lineage>
</organism>
<dbReference type="GO" id="GO:0008168">
    <property type="term" value="F:methyltransferase activity"/>
    <property type="evidence" value="ECO:0007669"/>
    <property type="project" value="UniProtKB-KW"/>
</dbReference>
<evidence type="ECO:0000313" key="2">
    <source>
        <dbReference type="EMBL" id="MBA8811132.1"/>
    </source>
</evidence>
<dbReference type="Gene3D" id="3.40.50.150">
    <property type="entry name" value="Vaccinia Virus protein VP39"/>
    <property type="match status" value="1"/>
</dbReference>
<dbReference type="InterPro" id="IPR029063">
    <property type="entry name" value="SAM-dependent_MTases_sf"/>
</dbReference>
<evidence type="ECO:0000313" key="3">
    <source>
        <dbReference type="Proteomes" id="UP000540568"/>
    </source>
</evidence>
<accession>A0A7W3JE04</accession>
<reference evidence="2 3" key="1">
    <citation type="submission" date="2020-07" db="EMBL/GenBank/DDBJ databases">
        <title>Sequencing the genomes of 1000 actinobacteria strains.</title>
        <authorList>
            <person name="Klenk H.-P."/>
        </authorList>
    </citation>
    <scope>NUCLEOTIDE SEQUENCE [LARGE SCALE GENOMIC DNA]</scope>
    <source>
        <strain evidence="2 3">DSM 44121</strain>
    </source>
</reference>
<keyword evidence="2" id="KW-0808">Transferase</keyword>
<protein>
    <submittedName>
        <fullName evidence="2">SAM-dependent methyltransferase</fullName>
    </submittedName>
</protein>
<dbReference type="SUPFAM" id="SSF53335">
    <property type="entry name" value="S-adenosyl-L-methionine-dependent methyltransferases"/>
    <property type="match status" value="1"/>
</dbReference>
<keyword evidence="3" id="KW-1185">Reference proteome</keyword>
<comment type="caution">
    <text evidence="2">The sequence shown here is derived from an EMBL/GenBank/DDBJ whole genome shotgun (WGS) entry which is preliminary data.</text>
</comment>
<sequence>MDIRTVGNPIVQAGGRWLRRVNDRHPWSHNDHFHGWVLRRLPGRTAPGLTLAGGRRPGRTPRDRSLPARPLRVLDVGCGRGLLLSRLRGRFDEVLGIDADAAMATVAAERFADDPSVTVRRARFEEIDGTFDAVTMIAVLHHLPLEPALRHAGELLAPGGRLLVVGLARADSLTDLAWDLPSSLLNPLVGLMKHPQPVRAPVDDGGPVASGGPVMPVRDPAESFSEISRTAGAVLPGARVRRRLFFRYTLEWTRPR</sequence>
<dbReference type="InterPro" id="IPR013217">
    <property type="entry name" value="Methyltransf_12"/>
</dbReference>
<proteinExistence type="predicted"/>
<gene>
    <name evidence="2" type="ORF">FHX71_005139</name>
</gene>
<dbReference type="CDD" id="cd02440">
    <property type="entry name" value="AdoMet_MTases"/>
    <property type="match status" value="1"/>
</dbReference>
<dbReference type="GO" id="GO:0032259">
    <property type="term" value="P:methylation"/>
    <property type="evidence" value="ECO:0007669"/>
    <property type="project" value="UniProtKB-KW"/>
</dbReference>
<keyword evidence="2" id="KW-0489">Methyltransferase</keyword>
<name>A0A7W3JE04_9MICO</name>
<feature type="domain" description="Methyltransferase type 12" evidence="1">
    <location>
        <begin position="74"/>
        <end position="162"/>
    </location>
</feature>
<dbReference type="AlphaFoldDB" id="A0A7W3JE04"/>
<dbReference type="Proteomes" id="UP000540568">
    <property type="component" value="Unassembled WGS sequence"/>
</dbReference>
<dbReference type="PANTHER" id="PTHR43861">
    <property type="entry name" value="TRANS-ACONITATE 2-METHYLTRANSFERASE-RELATED"/>
    <property type="match status" value="1"/>
</dbReference>
<dbReference type="RefSeq" id="WP_182620313.1">
    <property type="nucleotide sequence ID" value="NZ_BAAATF010000009.1"/>
</dbReference>